<dbReference type="GO" id="GO:0035438">
    <property type="term" value="F:cyclic-di-GMP binding"/>
    <property type="evidence" value="ECO:0007669"/>
    <property type="project" value="InterPro"/>
</dbReference>
<dbReference type="Proteomes" id="UP000178187">
    <property type="component" value="Unassembled WGS sequence"/>
</dbReference>
<feature type="domain" description="PilZ" evidence="1">
    <location>
        <begin position="6"/>
        <end position="108"/>
    </location>
</feature>
<accession>A0A1G1KX89</accession>
<gene>
    <name evidence="2" type="ORF">A3G33_05045</name>
</gene>
<dbReference type="Pfam" id="PF07238">
    <property type="entry name" value="PilZ"/>
    <property type="match status" value="1"/>
</dbReference>
<evidence type="ECO:0000313" key="3">
    <source>
        <dbReference type="Proteomes" id="UP000178187"/>
    </source>
</evidence>
<name>A0A1G1KX89_9BACT</name>
<dbReference type="EMBL" id="MHFR01000041">
    <property type="protein sequence ID" value="OGW97523.1"/>
    <property type="molecule type" value="Genomic_DNA"/>
</dbReference>
<evidence type="ECO:0000259" key="1">
    <source>
        <dbReference type="Pfam" id="PF07238"/>
    </source>
</evidence>
<sequence length="154" mass="17718">MEIQEKRAIYRHKVELPIKYRLKGDGKKEKSSDHIAIRRSITKDVTPEGLLLLSTEKFEPQTVLVLNIPTPGKEFLIDGRVVHVVQDPESGQYRTGIHFLNPDDAFKVKMAEQLLQILAFQKSLSLKESRQVSEEEAAQRWIVEHSESFAGFYQ</sequence>
<comment type="caution">
    <text evidence="2">The sequence shown here is derived from an EMBL/GenBank/DDBJ whole genome shotgun (WGS) entry which is preliminary data.</text>
</comment>
<reference evidence="2 3" key="1">
    <citation type="journal article" date="2016" name="Nat. Commun.">
        <title>Thousands of microbial genomes shed light on interconnected biogeochemical processes in an aquifer system.</title>
        <authorList>
            <person name="Anantharaman K."/>
            <person name="Brown C.T."/>
            <person name="Hug L.A."/>
            <person name="Sharon I."/>
            <person name="Castelle C.J."/>
            <person name="Probst A.J."/>
            <person name="Thomas B.C."/>
            <person name="Singh A."/>
            <person name="Wilkins M.J."/>
            <person name="Karaoz U."/>
            <person name="Brodie E.L."/>
            <person name="Williams K.H."/>
            <person name="Hubbard S.S."/>
            <person name="Banfield J.F."/>
        </authorList>
    </citation>
    <scope>NUCLEOTIDE SEQUENCE [LARGE SCALE GENOMIC DNA]</scope>
</reference>
<proteinExistence type="predicted"/>
<evidence type="ECO:0000313" key="2">
    <source>
        <dbReference type="EMBL" id="OGW97523.1"/>
    </source>
</evidence>
<organism evidence="2 3">
    <name type="scientific">Candidatus Danuiimicrobium aquiferis</name>
    <dbReference type="NCBI Taxonomy" id="1801832"/>
    <lineage>
        <taxon>Bacteria</taxon>
        <taxon>Pseudomonadati</taxon>
        <taxon>Candidatus Omnitrophota</taxon>
        <taxon>Candidatus Danuiimicrobium</taxon>
    </lineage>
</organism>
<dbReference type="InterPro" id="IPR009875">
    <property type="entry name" value="PilZ_domain"/>
</dbReference>
<protein>
    <recommendedName>
        <fullName evidence="1">PilZ domain-containing protein</fullName>
    </recommendedName>
</protein>
<dbReference type="AlphaFoldDB" id="A0A1G1KX89"/>
<dbReference type="Gene3D" id="2.40.10.220">
    <property type="entry name" value="predicted glycosyltransferase like domains"/>
    <property type="match status" value="1"/>
</dbReference>